<dbReference type="SUPFAM" id="SSF144091">
    <property type="entry name" value="Rhomboid-like"/>
    <property type="match status" value="1"/>
</dbReference>
<reference evidence="5 7" key="2">
    <citation type="journal article" date="2014" name="BMC Genomics">
        <title>An improved genome release (version Mt4.0) for the model legume Medicago truncatula.</title>
        <authorList>
            <person name="Tang H."/>
            <person name="Krishnakumar V."/>
            <person name="Bidwell S."/>
            <person name="Rosen B."/>
            <person name="Chan A."/>
            <person name="Zhou S."/>
            <person name="Gentzbittel L."/>
            <person name="Childs K.L."/>
            <person name="Yandell M."/>
            <person name="Gundlach H."/>
            <person name="Mayer K.F."/>
            <person name="Schwartz D.C."/>
            <person name="Town C.D."/>
        </authorList>
    </citation>
    <scope>GENOME REANNOTATION</scope>
    <source>
        <strain evidence="6 7">cv. Jemalong A17</strain>
    </source>
</reference>
<proteinExistence type="predicted"/>
<evidence type="ECO:0000256" key="2">
    <source>
        <dbReference type="ARBA" id="ARBA00022692"/>
    </source>
</evidence>
<dbReference type="GO" id="GO:0016020">
    <property type="term" value="C:membrane"/>
    <property type="evidence" value="ECO:0007669"/>
    <property type="project" value="UniProtKB-SubCell"/>
</dbReference>
<reference evidence="6" key="3">
    <citation type="submission" date="2015-04" db="UniProtKB">
        <authorList>
            <consortium name="EnsemblPlants"/>
        </authorList>
    </citation>
    <scope>IDENTIFICATION</scope>
    <source>
        <strain evidence="6">cv. Jemalong A17</strain>
    </source>
</reference>
<comment type="subcellular location">
    <subcellularLocation>
        <location evidence="1">Membrane</location>
        <topology evidence="1">Multi-pass membrane protein</topology>
    </subcellularLocation>
</comment>
<dbReference type="EnsemblPlants" id="AET05345">
    <property type="protein sequence ID" value="AET05345"/>
    <property type="gene ID" value="MTR_8g104370"/>
</dbReference>
<keyword evidence="4" id="KW-0472">Membrane</keyword>
<evidence type="ECO:0000256" key="3">
    <source>
        <dbReference type="ARBA" id="ARBA00022989"/>
    </source>
</evidence>
<dbReference type="InterPro" id="IPR035952">
    <property type="entry name" value="Rhomboid-like_sf"/>
</dbReference>
<reference evidence="5 7" key="1">
    <citation type="journal article" date="2011" name="Nature">
        <title>The Medicago genome provides insight into the evolution of rhizobial symbioses.</title>
        <authorList>
            <person name="Young N.D."/>
            <person name="Debelle F."/>
            <person name="Oldroyd G.E."/>
            <person name="Geurts R."/>
            <person name="Cannon S.B."/>
            <person name="Udvardi M.K."/>
            <person name="Benedito V.A."/>
            <person name="Mayer K.F."/>
            <person name="Gouzy J."/>
            <person name="Schoof H."/>
            <person name="Van de Peer Y."/>
            <person name="Proost S."/>
            <person name="Cook D.R."/>
            <person name="Meyers B.C."/>
            <person name="Spannagl M."/>
            <person name="Cheung F."/>
            <person name="De Mita S."/>
            <person name="Krishnakumar V."/>
            <person name="Gundlach H."/>
            <person name="Zhou S."/>
            <person name="Mudge J."/>
            <person name="Bharti A.K."/>
            <person name="Murray J.D."/>
            <person name="Naoumkina M.A."/>
            <person name="Rosen B."/>
            <person name="Silverstein K.A."/>
            <person name="Tang H."/>
            <person name="Rombauts S."/>
            <person name="Zhao P.X."/>
            <person name="Zhou P."/>
            <person name="Barbe V."/>
            <person name="Bardou P."/>
            <person name="Bechner M."/>
            <person name="Bellec A."/>
            <person name="Berger A."/>
            <person name="Berges H."/>
            <person name="Bidwell S."/>
            <person name="Bisseling T."/>
            <person name="Choisne N."/>
            <person name="Couloux A."/>
            <person name="Denny R."/>
            <person name="Deshpande S."/>
            <person name="Dai X."/>
            <person name="Doyle J.J."/>
            <person name="Dudez A.M."/>
            <person name="Farmer A.D."/>
            <person name="Fouteau S."/>
            <person name="Franken C."/>
            <person name="Gibelin C."/>
            <person name="Gish J."/>
            <person name="Goldstein S."/>
            <person name="Gonzalez A.J."/>
            <person name="Green P.J."/>
            <person name="Hallab A."/>
            <person name="Hartog M."/>
            <person name="Hua A."/>
            <person name="Humphray S.J."/>
            <person name="Jeong D.H."/>
            <person name="Jing Y."/>
            <person name="Jocker A."/>
            <person name="Kenton S.M."/>
            <person name="Kim D.J."/>
            <person name="Klee K."/>
            <person name="Lai H."/>
            <person name="Lang C."/>
            <person name="Lin S."/>
            <person name="Macmil S.L."/>
            <person name="Magdelenat G."/>
            <person name="Matthews L."/>
            <person name="McCorrison J."/>
            <person name="Monaghan E.L."/>
            <person name="Mun J.H."/>
            <person name="Najar F.Z."/>
            <person name="Nicholson C."/>
            <person name="Noirot C."/>
            <person name="O'Bleness M."/>
            <person name="Paule C.R."/>
            <person name="Poulain J."/>
            <person name="Prion F."/>
            <person name="Qin B."/>
            <person name="Qu C."/>
            <person name="Retzel E.F."/>
            <person name="Riddle C."/>
            <person name="Sallet E."/>
            <person name="Samain S."/>
            <person name="Samson N."/>
            <person name="Sanders I."/>
            <person name="Saurat O."/>
            <person name="Scarpelli C."/>
            <person name="Schiex T."/>
            <person name="Segurens B."/>
            <person name="Severin A.J."/>
            <person name="Sherrier D.J."/>
            <person name="Shi R."/>
            <person name="Sims S."/>
            <person name="Singer S.R."/>
            <person name="Sinharoy S."/>
            <person name="Sterck L."/>
            <person name="Viollet A."/>
            <person name="Wang B.B."/>
            <person name="Wang K."/>
            <person name="Wang M."/>
            <person name="Wang X."/>
            <person name="Warfsmann J."/>
            <person name="Weissenbach J."/>
            <person name="White D.D."/>
            <person name="White J.D."/>
            <person name="Wiley G.B."/>
            <person name="Wincker P."/>
            <person name="Xing Y."/>
            <person name="Yang L."/>
            <person name="Yao Z."/>
            <person name="Ying F."/>
            <person name="Zhai J."/>
            <person name="Zhou L."/>
            <person name="Zuber A."/>
            <person name="Denarie J."/>
            <person name="Dixon R.A."/>
            <person name="May G.D."/>
            <person name="Schwartz D.C."/>
            <person name="Rogers J."/>
            <person name="Quetier F."/>
            <person name="Town C.D."/>
            <person name="Roe B.A."/>
        </authorList>
    </citation>
    <scope>NUCLEOTIDE SEQUENCE [LARGE SCALE GENOMIC DNA]</scope>
    <source>
        <strain evidence="5">A17</strain>
        <strain evidence="6 7">cv. Jemalong A17</strain>
    </source>
</reference>
<evidence type="ECO:0000313" key="7">
    <source>
        <dbReference type="Proteomes" id="UP000002051"/>
    </source>
</evidence>
<evidence type="ECO:0000313" key="5">
    <source>
        <dbReference type="EMBL" id="AET05345.1"/>
    </source>
</evidence>
<name>G7L9R2_MEDTR</name>
<keyword evidence="7" id="KW-1185">Reference proteome</keyword>
<organism evidence="5 7">
    <name type="scientific">Medicago truncatula</name>
    <name type="common">Barrel medic</name>
    <name type="synonym">Medicago tribuloides</name>
    <dbReference type="NCBI Taxonomy" id="3880"/>
    <lineage>
        <taxon>Eukaryota</taxon>
        <taxon>Viridiplantae</taxon>
        <taxon>Streptophyta</taxon>
        <taxon>Embryophyta</taxon>
        <taxon>Tracheophyta</taxon>
        <taxon>Spermatophyta</taxon>
        <taxon>Magnoliopsida</taxon>
        <taxon>eudicotyledons</taxon>
        <taxon>Gunneridae</taxon>
        <taxon>Pentapetalae</taxon>
        <taxon>rosids</taxon>
        <taxon>fabids</taxon>
        <taxon>Fabales</taxon>
        <taxon>Fabaceae</taxon>
        <taxon>Papilionoideae</taxon>
        <taxon>50 kb inversion clade</taxon>
        <taxon>NPAAA clade</taxon>
        <taxon>Hologalegina</taxon>
        <taxon>IRL clade</taxon>
        <taxon>Trifolieae</taxon>
        <taxon>Medicago</taxon>
    </lineage>
</organism>
<protein>
    <submittedName>
        <fullName evidence="5">S54 family peptidase</fullName>
    </submittedName>
</protein>
<keyword evidence="3" id="KW-1133">Transmembrane helix</keyword>
<dbReference type="PaxDb" id="3880-AET05345"/>
<accession>G7L9R2</accession>
<dbReference type="EMBL" id="CM001224">
    <property type="protein sequence ID" value="AET05345.1"/>
    <property type="molecule type" value="Genomic_DNA"/>
</dbReference>
<dbReference type="HOGENOM" id="CLU_2853163_0_0_1"/>
<dbReference type="AlphaFoldDB" id="G7L9R2"/>
<keyword evidence="2" id="KW-0812">Transmembrane</keyword>
<sequence length="65" mass="7834">MAEWPCSHDPVKFNHCRFDLSTLTNMRVLRWHNTVHRRQAWRLFTNIWLNGGLLHFLSNIISIEC</sequence>
<evidence type="ECO:0000313" key="6">
    <source>
        <dbReference type="EnsemblPlants" id="AET05345"/>
    </source>
</evidence>
<evidence type="ECO:0000256" key="1">
    <source>
        <dbReference type="ARBA" id="ARBA00004141"/>
    </source>
</evidence>
<dbReference type="Proteomes" id="UP000002051">
    <property type="component" value="Chromosome 8"/>
</dbReference>
<evidence type="ECO:0000256" key="4">
    <source>
        <dbReference type="ARBA" id="ARBA00023136"/>
    </source>
</evidence>
<gene>
    <name evidence="5" type="ordered locus">MTR_8g104370</name>
</gene>